<proteinExistence type="inferred from homology"/>
<accession>A0ABQ3GZY4</accession>
<dbReference type="PROSITE" id="PS50111">
    <property type="entry name" value="CHEMOTAXIS_TRANSDUC_2"/>
    <property type="match status" value="1"/>
</dbReference>
<keyword evidence="5" id="KW-1133">Transmembrane helix</keyword>
<dbReference type="SUPFAM" id="SSF58104">
    <property type="entry name" value="Methyl-accepting chemotaxis protein (MCP) signaling domain"/>
    <property type="match status" value="1"/>
</dbReference>
<feature type="domain" description="HAMP" evidence="7">
    <location>
        <begin position="110"/>
        <end position="164"/>
    </location>
</feature>
<evidence type="ECO:0000259" key="7">
    <source>
        <dbReference type="PROSITE" id="PS50885"/>
    </source>
</evidence>
<dbReference type="EMBL" id="BMYO01000002">
    <property type="protein sequence ID" value="GHD59021.1"/>
    <property type="molecule type" value="Genomic_DNA"/>
</dbReference>
<evidence type="ECO:0000259" key="6">
    <source>
        <dbReference type="PROSITE" id="PS50111"/>
    </source>
</evidence>
<dbReference type="PANTHER" id="PTHR32089:SF112">
    <property type="entry name" value="LYSOZYME-LIKE PROTEIN-RELATED"/>
    <property type="match status" value="1"/>
</dbReference>
<comment type="similarity">
    <text evidence="2">Belongs to the methyl-accepting chemotaxis (MCP) protein family.</text>
</comment>
<evidence type="ECO:0000256" key="4">
    <source>
        <dbReference type="SAM" id="Coils"/>
    </source>
</evidence>
<keyword evidence="1 3" id="KW-0807">Transducer</keyword>
<dbReference type="PANTHER" id="PTHR32089">
    <property type="entry name" value="METHYL-ACCEPTING CHEMOTAXIS PROTEIN MCPB"/>
    <property type="match status" value="1"/>
</dbReference>
<evidence type="ECO:0000313" key="9">
    <source>
        <dbReference type="Proteomes" id="UP000604737"/>
    </source>
</evidence>
<feature type="coiled-coil region" evidence="4">
    <location>
        <begin position="240"/>
        <end position="267"/>
    </location>
</feature>
<gene>
    <name evidence="8" type="ORF">GCM10007350_09770</name>
</gene>
<dbReference type="PRINTS" id="PR00260">
    <property type="entry name" value="CHEMTRNSDUCR"/>
</dbReference>
<evidence type="ECO:0000256" key="1">
    <source>
        <dbReference type="ARBA" id="ARBA00023224"/>
    </source>
</evidence>
<name>A0ABQ3GZY4_9NEIS</name>
<evidence type="ECO:0000256" key="3">
    <source>
        <dbReference type="PROSITE-ProRule" id="PRU00284"/>
    </source>
</evidence>
<protein>
    <submittedName>
        <fullName evidence="8">Methyl-accepting chemotaxis protein</fullName>
    </submittedName>
</protein>
<feature type="transmembrane region" description="Helical" evidence="5">
    <location>
        <begin position="78"/>
        <end position="108"/>
    </location>
</feature>
<dbReference type="Pfam" id="PF00672">
    <property type="entry name" value="HAMP"/>
    <property type="match status" value="1"/>
</dbReference>
<dbReference type="Pfam" id="PF00015">
    <property type="entry name" value="MCPsignal"/>
    <property type="match status" value="1"/>
</dbReference>
<feature type="transmembrane region" description="Helical" evidence="5">
    <location>
        <begin position="38"/>
        <end position="58"/>
    </location>
</feature>
<organism evidence="8 9">
    <name type="scientific">Jeongeupia chitinilytica</name>
    <dbReference type="NCBI Taxonomy" id="1041641"/>
    <lineage>
        <taxon>Bacteria</taxon>
        <taxon>Pseudomonadati</taxon>
        <taxon>Pseudomonadota</taxon>
        <taxon>Betaproteobacteria</taxon>
        <taxon>Neisseriales</taxon>
        <taxon>Chitinibacteraceae</taxon>
        <taxon>Jeongeupia</taxon>
    </lineage>
</organism>
<dbReference type="InterPro" id="IPR004089">
    <property type="entry name" value="MCPsignal_dom"/>
</dbReference>
<keyword evidence="5" id="KW-0472">Membrane</keyword>
<keyword evidence="5" id="KW-0812">Transmembrane</keyword>
<feature type="domain" description="Methyl-accepting transducer" evidence="6">
    <location>
        <begin position="169"/>
        <end position="405"/>
    </location>
</feature>
<dbReference type="PROSITE" id="PS50885">
    <property type="entry name" value="HAMP"/>
    <property type="match status" value="1"/>
</dbReference>
<keyword evidence="9" id="KW-1185">Reference proteome</keyword>
<keyword evidence="4" id="KW-0175">Coiled coil</keyword>
<dbReference type="Gene3D" id="1.10.287.950">
    <property type="entry name" value="Methyl-accepting chemotaxis protein"/>
    <property type="match status" value="1"/>
</dbReference>
<dbReference type="InterPro" id="IPR003660">
    <property type="entry name" value="HAMP_dom"/>
</dbReference>
<dbReference type="Proteomes" id="UP000604737">
    <property type="component" value="Unassembled WGS sequence"/>
</dbReference>
<evidence type="ECO:0000256" key="5">
    <source>
        <dbReference type="SAM" id="Phobius"/>
    </source>
</evidence>
<dbReference type="Gene3D" id="6.10.340.10">
    <property type="match status" value="1"/>
</dbReference>
<evidence type="ECO:0000313" key="8">
    <source>
        <dbReference type="EMBL" id="GHD59021.1"/>
    </source>
</evidence>
<comment type="caution">
    <text evidence="8">The sequence shown here is derived from an EMBL/GenBank/DDBJ whole genome shotgun (WGS) entry which is preliminary data.</text>
</comment>
<dbReference type="SMART" id="SM00283">
    <property type="entry name" value="MA"/>
    <property type="match status" value="1"/>
</dbReference>
<sequence length="613" mass="66428">MLAHATGVLLGEIEKMSASTGFHAALERHVLPTLGRKFAFLYLFALVPMATLLAVYVAEGRLADVATGLRLDAAASTALIAPFATVRIVCWVLLVLMLALVTIQYVYFNYWITRPIARITAVFTEVSSGEGDLSVDIPVITSDEIGALAGTCNRFLARQRDTIASVQSMTVGIALEAAKSMKNIKDSATSTKQQDQLAQGVVEASNATTSGINHVSQRTQAISETTSQNLELAHASYAELQDVTERINAITAKIENFNTTVDGLNQRSASIKTIVDLIKEISGQTNLLALNAAIEAARAGEAGRGFAVVADEVRKLAEKVHVATDNISHDIDSMLGQVAETQTETVQITHDAKLTHEVVAKASGQFAKMMSDFESTSDALSGIATTLKEFTEANNTVNANVSEIHQLSLAVNERMTRSAQSSQDLSSATEKVQEMIGRFIVGQGELDAAIQRAGQFRDRIADKLAEFGQRGVDVFDQRYQPIAGTNPPKFRTSYDGLFEKEIQPLYDALVRETNGGKFSLATDTNGYGATHNSWYSKPATGDPAVDLLNSRDKRIFNDPAGLRAARNTQRFLLQTYVRDTGEIMTELDLPIHVGGRHWGGLRLGFDASELIRA</sequence>
<dbReference type="CDD" id="cd06225">
    <property type="entry name" value="HAMP"/>
    <property type="match status" value="1"/>
</dbReference>
<dbReference type="SMART" id="SM00304">
    <property type="entry name" value="HAMP"/>
    <property type="match status" value="1"/>
</dbReference>
<reference evidence="9" key="1">
    <citation type="journal article" date="2019" name="Int. J. Syst. Evol. Microbiol.">
        <title>The Global Catalogue of Microorganisms (GCM) 10K type strain sequencing project: providing services to taxonomists for standard genome sequencing and annotation.</title>
        <authorList>
            <consortium name="The Broad Institute Genomics Platform"/>
            <consortium name="The Broad Institute Genome Sequencing Center for Infectious Disease"/>
            <person name="Wu L."/>
            <person name="Ma J."/>
        </authorList>
    </citation>
    <scope>NUCLEOTIDE SEQUENCE [LARGE SCALE GENOMIC DNA]</scope>
    <source>
        <strain evidence="9">KCTC 23701</strain>
    </source>
</reference>
<dbReference type="InterPro" id="IPR004090">
    <property type="entry name" value="Chemotax_Me-accpt_rcpt"/>
</dbReference>
<evidence type="ECO:0000256" key="2">
    <source>
        <dbReference type="ARBA" id="ARBA00029447"/>
    </source>
</evidence>